<keyword evidence="1" id="KW-0343">GTPase activation</keyword>
<dbReference type="STRING" id="1789683.A0A1X7R1V3"/>
<feature type="compositionally biased region" description="Polar residues" evidence="6">
    <location>
        <begin position="832"/>
        <end position="860"/>
    </location>
</feature>
<dbReference type="SMART" id="SM00324">
    <property type="entry name" value="RhoGAP"/>
    <property type="match status" value="1"/>
</dbReference>
<dbReference type="InterPro" id="IPR000198">
    <property type="entry name" value="RhoGAP_dom"/>
</dbReference>
<dbReference type="CDD" id="cd00159">
    <property type="entry name" value="RhoGAP"/>
    <property type="match status" value="1"/>
</dbReference>
<dbReference type="OrthoDB" id="19923at2759"/>
<dbReference type="CDD" id="cd09395">
    <property type="entry name" value="LIM2_Rga"/>
    <property type="match status" value="1"/>
</dbReference>
<dbReference type="SMART" id="SM00132">
    <property type="entry name" value="LIM"/>
    <property type="match status" value="2"/>
</dbReference>
<dbReference type="PROSITE" id="PS00478">
    <property type="entry name" value="LIM_DOMAIN_1"/>
    <property type="match status" value="1"/>
</dbReference>
<dbReference type="EMBL" id="FXLY01000004">
    <property type="protein sequence ID" value="SMN19662.1"/>
    <property type="molecule type" value="Genomic_DNA"/>
</dbReference>
<keyword evidence="3 4" id="KW-0862">Zinc</keyword>
<feature type="region of interest" description="Disordered" evidence="6">
    <location>
        <begin position="880"/>
        <end position="912"/>
    </location>
</feature>
<dbReference type="AlphaFoldDB" id="A0A1X7R1V3"/>
<feature type="region of interest" description="Disordered" evidence="6">
    <location>
        <begin position="466"/>
        <end position="486"/>
    </location>
</feature>
<dbReference type="Gene3D" id="1.10.555.10">
    <property type="entry name" value="Rho GTPase activation protein"/>
    <property type="match status" value="1"/>
</dbReference>
<feature type="compositionally biased region" description="Polar residues" evidence="6">
    <location>
        <begin position="881"/>
        <end position="901"/>
    </location>
</feature>
<evidence type="ECO:0000256" key="6">
    <source>
        <dbReference type="SAM" id="MobiDB-lite"/>
    </source>
</evidence>
<dbReference type="PANTHER" id="PTHR23176:SF121">
    <property type="entry name" value="RHO-TYPE GTPASE-ACTIVATING PROTEIN 1-RELATED"/>
    <property type="match status" value="1"/>
</dbReference>
<feature type="compositionally biased region" description="Low complexity" evidence="6">
    <location>
        <begin position="902"/>
        <end position="912"/>
    </location>
</feature>
<evidence type="ECO:0000256" key="5">
    <source>
        <dbReference type="SAM" id="Coils"/>
    </source>
</evidence>
<keyword evidence="2 4" id="KW-0479">Metal-binding</keyword>
<feature type="domain" description="LIM zinc-binding" evidence="7">
    <location>
        <begin position="81"/>
        <end position="141"/>
    </location>
</feature>
<dbReference type="Gene3D" id="2.10.110.10">
    <property type="entry name" value="Cysteine Rich Protein"/>
    <property type="match status" value="2"/>
</dbReference>
<feature type="compositionally biased region" description="Polar residues" evidence="6">
    <location>
        <begin position="215"/>
        <end position="225"/>
    </location>
</feature>
<feature type="region of interest" description="Disordered" evidence="6">
    <location>
        <begin position="161"/>
        <end position="241"/>
    </location>
</feature>
<feature type="region of interest" description="Disordered" evidence="6">
    <location>
        <begin position="295"/>
        <end position="323"/>
    </location>
</feature>
<dbReference type="PANTHER" id="PTHR23176">
    <property type="entry name" value="RHO/RAC/CDC GTPASE-ACTIVATING PROTEIN"/>
    <property type="match status" value="1"/>
</dbReference>
<evidence type="ECO:0000256" key="3">
    <source>
        <dbReference type="ARBA" id="ARBA00022833"/>
    </source>
</evidence>
<dbReference type="InterPro" id="IPR001781">
    <property type="entry name" value="Znf_LIM"/>
</dbReference>
<feature type="domain" description="LIM zinc-binding" evidence="7">
    <location>
        <begin position="18"/>
        <end position="78"/>
    </location>
</feature>
<dbReference type="PROSITE" id="PS50238">
    <property type="entry name" value="RHOGAP"/>
    <property type="match status" value="1"/>
</dbReference>
<evidence type="ECO:0000256" key="4">
    <source>
        <dbReference type="PROSITE-ProRule" id="PRU00125"/>
    </source>
</evidence>
<dbReference type="InterPro" id="IPR050729">
    <property type="entry name" value="Rho-GAP"/>
</dbReference>
<name>A0A1X7R1V3_9SACH</name>
<proteinExistence type="predicted"/>
<feature type="compositionally biased region" description="Polar residues" evidence="6">
    <location>
        <begin position="671"/>
        <end position="680"/>
    </location>
</feature>
<reference evidence="9 10" key="1">
    <citation type="submission" date="2017-04" db="EMBL/GenBank/DDBJ databases">
        <authorList>
            <person name="Afonso C.L."/>
            <person name="Miller P.J."/>
            <person name="Scott M.A."/>
            <person name="Spackman E."/>
            <person name="Goraichik I."/>
            <person name="Dimitrov K.M."/>
            <person name="Suarez D.L."/>
            <person name="Swayne D.E."/>
        </authorList>
    </citation>
    <scope>NUCLEOTIDE SEQUENCE [LARGE SCALE GENOMIC DNA]</scope>
</reference>
<evidence type="ECO:0000259" key="7">
    <source>
        <dbReference type="PROSITE" id="PS50023"/>
    </source>
</evidence>
<sequence length="1146" mass="129401">MSSKSILEQGNQQSQPQYVCIKCNKQIQSGNFYTINNFHYHNDCFHCFKCQKMLAPHATADSNDKLLVLENGTLICSDCSDSCKRCGKKIYDLAIILSNNEAYCPECFRCTKCDKEITDLKYAKTKNGIFCVDCHQILLQKRRLTKEKLLNKQKNDSTIDSIEIPIRSPSRNKNRDNPIYSKIPNTLPKLVPKTSSPSSSSVSIISSMVSAQSITSNRTTNSTADGFSLKEQTSLKKPPTLVKDQTFSTLKGVPSTYEDAESKQSTEYLDLESKAGHTRNVSIDDMLNATLDHDEEFKDSDENEDHDSIDEDEDEGEQDATDRSFLHYTPVKHNMESIFSENSLIDTYDRESISRTPEPARIIEQVVPELPTSRLPDIELKDTRTTPKLLATPSSKNALSNIPLNSPMAIDSKQTGEAKGLALDLPMFSFEDKDLYYRNNKSSGGNTDTGIPNLKESLQQVFSGAHDEKNNSNYNNGKPNFADDDDDDKIIQITKDNNILANSSPQSAHKNKKLNRSFSLRNNKFFNGFRNKSSESPKNIALSPNTNNMHGAIDTHSGWGVSNNNTSRIVSGEKPRNSFKGSSDTLIYHRHKNDTDIYNTSNGPISISSPVKVEMSSSAGHARSQSTASQSSQVASNIAMFRTPPLDNNAIFKRGGTLSSTSTDHNRSKSYDASSQAQRTISKEIAESANTTSTEPIYEDDGNVSSQSPRDIDSNKIAAHHRSISWQTALHFRHKSINEIDENIDPTELPLQSQTSLANKRPSSRGELLNYEIKLRNSKLELKSIENSKQQLLLEIENLEQYKKNLIHDIDQLKRTNMVDDSNFMDNVLPSTIRSSGHSRTNSSTNNDMNVSNISTPIMYSTSSPQSTSKQKFWKIFGKESNGNHQRNKNSTPLNFSNSSGNLQDSINSNNSNDMNLKNNHAISPNQSNISGLQEIVLTDLCRYENTAVPHLITTCIDFIESDDELLQVEGIYRKSGSQIQIETIEKEFYGINNNINYKFPNDIDINVVTNILKRFLRNLKNPVITFELYDTLINFVKDNNMIQKLSFNDNQLKNHDIQLVKFINGRLQSLLFQQMPREHLNLLQILITHVNKIAYWKDENLMSLHNLSLVFTPSLIHDLNFERDIIDMKERNYLIEYIFTYKIIV</sequence>
<feature type="compositionally biased region" description="Low complexity" evidence="6">
    <location>
        <begin position="195"/>
        <end position="214"/>
    </location>
</feature>
<keyword evidence="10" id="KW-1185">Reference proteome</keyword>
<keyword evidence="5" id="KW-0175">Coiled coil</keyword>
<feature type="compositionally biased region" description="Low complexity" evidence="6">
    <location>
        <begin position="622"/>
        <end position="635"/>
    </location>
</feature>
<dbReference type="GO" id="GO:0007165">
    <property type="term" value="P:signal transduction"/>
    <property type="evidence" value="ECO:0007669"/>
    <property type="project" value="InterPro"/>
</dbReference>
<dbReference type="PROSITE" id="PS50023">
    <property type="entry name" value="LIM_DOMAIN_2"/>
    <property type="match status" value="2"/>
</dbReference>
<feature type="compositionally biased region" description="Polar residues" evidence="6">
    <location>
        <begin position="560"/>
        <end position="569"/>
    </location>
</feature>
<evidence type="ECO:0000313" key="9">
    <source>
        <dbReference type="EMBL" id="SMN19662.1"/>
    </source>
</evidence>
<dbReference type="GO" id="GO:0007010">
    <property type="term" value="P:cytoskeleton organization"/>
    <property type="evidence" value="ECO:0007669"/>
    <property type="project" value="UniProtKB-ARBA"/>
</dbReference>
<dbReference type="InterPro" id="IPR008936">
    <property type="entry name" value="Rho_GTPase_activation_prot"/>
</dbReference>
<feature type="compositionally biased region" description="Acidic residues" evidence="6">
    <location>
        <begin position="297"/>
        <end position="319"/>
    </location>
</feature>
<dbReference type="GO" id="GO:0005933">
    <property type="term" value="C:cellular bud"/>
    <property type="evidence" value="ECO:0007669"/>
    <property type="project" value="UniProtKB-ARBA"/>
</dbReference>
<feature type="coiled-coil region" evidence="5">
    <location>
        <begin position="768"/>
        <end position="816"/>
    </location>
</feature>
<feature type="region of interest" description="Disordered" evidence="6">
    <location>
        <begin position="647"/>
        <end position="711"/>
    </location>
</feature>
<feature type="domain" description="Rho-GAP" evidence="8">
    <location>
        <begin position="936"/>
        <end position="1146"/>
    </location>
</feature>
<dbReference type="Pfam" id="PF00412">
    <property type="entry name" value="LIM"/>
    <property type="match status" value="2"/>
</dbReference>
<dbReference type="SUPFAM" id="SSF48350">
    <property type="entry name" value="GTPase activation domain, GAP"/>
    <property type="match status" value="1"/>
</dbReference>
<accession>A0A1X7R1V3</accession>
<protein>
    <submittedName>
        <fullName evidence="9">Similar to Saccharomyces cerevisiae YDR379W RGA2 GTPase-activating protein for the polarity-establishment protein Cdc42p</fullName>
    </submittedName>
</protein>
<dbReference type="Proteomes" id="UP000196158">
    <property type="component" value="Unassembled WGS sequence"/>
</dbReference>
<keyword evidence="4" id="KW-0440">LIM domain</keyword>
<dbReference type="GO" id="GO:0046872">
    <property type="term" value="F:metal ion binding"/>
    <property type="evidence" value="ECO:0007669"/>
    <property type="project" value="UniProtKB-KW"/>
</dbReference>
<feature type="compositionally biased region" description="Low complexity" evidence="6">
    <location>
        <begin position="471"/>
        <end position="480"/>
    </location>
</feature>
<evidence type="ECO:0000256" key="2">
    <source>
        <dbReference type="ARBA" id="ARBA00022723"/>
    </source>
</evidence>
<organism evidence="9 10">
    <name type="scientific">Maudiozyma saulgeensis</name>
    <dbReference type="NCBI Taxonomy" id="1789683"/>
    <lineage>
        <taxon>Eukaryota</taxon>
        <taxon>Fungi</taxon>
        <taxon>Dikarya</taxon>
        <taxon>Ascomycota</taxon>
        <taxon>Saccharomycotina</taxon>
        <taxon>Saccharomycetes</taxon>
        <taxon>Saccharomycetales</taxon>
        <taxon>Saccharomycetaceae</taxon>
        <taxon>Maudiozyma</taxon>
    </lineage>
</organism>
<feature type="region of interest" description="Disordered" evidence="6">
    <location>
        <begin position="554"/>
        <end position="635"/>
    </location>
</feature>
<feature type="compositionally biased region" description="Polar residues" evidence="6">
    <location>
        <begin position="596"/>
        <end position="619"/>
    </location>
</feature>
<evidence type="ECO:0000259" key="8">
    <source>
        <dbReference type="PROSITE" id="PS50238"/>
    </source>
</evidence>
<dbReference type="GO" id="GO:0005096">
    <property type="term" value="F:GTPase activator activity"/>
    <property type="evidence" value="ECO:0007669"/>
    <property type="project" value="UniProtKB-KW"/>
</dbReference>
<feature type="region of interest" description="Disordered" evidence="6">
    <location>
        <begin position="832"/>
        <end position="866"/>
    </location>
</feature>
<dbReference type="Pfam" id="PF00620">
    <property type="entry name" value="RhoGAP"/>
    <property type="match status" value="1"/>
</dbReference>
<evidence type="ECO:0000313" key="10">
    <source>
        <dbReference type="Proteomes" id="UP000196158"/>
    </source>
</evidence>
<gene>
    <name evidence="9" type="ORF">KASA_0O02299G</name>
</gene>
<evidence type="ECO:0000256" key="1">
    <source>
        <dbReference type="ARBA" id="ARBA00022468"/>
    </source>
</evidence>
<dbReference type="GO" id="GO:0005938">
    <property type="term" value="C:cell cortex"/>
    <property type="evidence" value="ECO:0007669"/>
    <property type="project" value="UniProtKB-ARBA"/>
</dbReference>